<dbReference type="Gene3D" id="3.40.640.10">
    <property type="entry name" value="Type I PLP-dependent aspartate aminotransferase-like (Major domain)"/>
    <property type="match status" value="1"/>
</dbReference>
<dbReference type="OrthoDB" id="2108at2759"/>
<keyword evidence="8" id="KW-1185">Reference proteome</keyword>
<accession>A0A316VCZ0</accession>
<dbReference type="RefSeq" id="XP_025355652.1">
    <property type="nucleotide sequence ID" value="XM_025498720.1"/>
</dbReference>
<evidence type="ECO:0000256" key="2">
    <source>
        <dbReference type="ARBA" id="ARBA00007441"/>
    </source>
</evidence>
<dbReference type="PANTHER" id="PTHR46383">
    <property type="entry name" value="ASPARTATE AMINOTRANSFERASE"/>
    <property type="match status" value="1"/>
</dbReference>
<comment type="cofactor">
    <cofactor evidence="1">
        <name>pyridoxal 5'-phosphate</name>
        <dbReference type="ChEBI" id="CHEBI:597326"/>
    </cofactor>
</comment>
<dbReference type="InterPro" id="IPR050596">
    <property type="entry name" value="AspAT/PAT-like"/>
</dbReference>
<dbReference type="SUPFAM" id="SSF53383">
    <property type="entry name" value="PLP-dependent transferases"/>
    <property type="match status" value="1"/>
</dbReference>
<evidence type="ECO:0000256" key="5">
    <source>
        <dbReference type="ARBA" id="ARBA00022898"/>
    </source>
</evidence>
<feature type="domain" description="Aminotransferase class I/classII large" evidence="6">
    <location>
        <begin position="99"/>
        <end position="473"/>
    </location>
</feature>
<comment type="similarity">
    <text evidence="2">Belongs to the class-I pyridoxal-phosphate-dependent aminotransferase family.</text>
</comment>
<protein>
    <submittedName>
        <fullName evidence="7">PLP-dependent transferase</fullName>
    </submittedName>
</protein>
<dbReference type="InParanoid" id="A0A316VCZ0"/>
<reference evidence="7 8" key="1">
    <citation type="journal article" date="2018" name="Mol. Biol. Evol.">
        <title>Broad Genomic Sampling Reveals a Smut Pathogenic Ancestry of the Fungal Clade Ustilaginomycotina.</title>
        <authorList>
            <person name="Kijpornyongpan T."/>
            <person name="Mondo S.J."/>
            <person name="Barry K."/>
            <person name="Sandor L."/>
            <person name="Lee J."/>
            <person name="Lipzen A."/>
            <person name="Pangilinan J."/>
            <person name="LaButti K."/>
            <person name="Hainaut M."/>
            <person name="Henrissat B."/>
            <person name="Grigoriev I.V."/>
            <person name="Spatafora J.W."/>
            <person name="Aime M.C."/>
        </authorList>
    </citation>
    <scope>NUCLEOTIDE SEQUENCE [LARGE SCALE GENOMIC DNA]</scope>
    <source>
        <strain evidence="7 8">MCA 3882</strain>
    </source>
</reference>
<gene>
    <name evidence="7" type="ORF">FA14DRAFT_160538</name>
</gene>
<name>A0A316VCZ0_9BASI</name>
<keyword evidence="3" id="KW-0032">Aminotransferase</keyword>
<evidence type="ECO:0000256" key="3">
    <source>
        <dbReference type="ARBA" id="ARBA00022576"/>
    </source>
</evidence>
<keyword evidence="4 7" id="KW-0808">Transferase</keyword>
<dbReference type="InterPro" id="IPR015421">
    <property type="entry name" value="PyrdxlP-dep_Trfase_major"/>
</dbReference>
<dbReference type="PANTHER" id="PTHR46383:SF1">
    <property type="entry name" value="ASPARTATE AMINOTRANSFERASE"/>
    <property type="match status" value="1"/>
</dbReference>
<evidence type="ECO:0000256" key="4">
    <source>
        <dbReference type="ARBA" id="ARBA00022679"/>
    </source>
</evidence>
<proteinExistence type="inferred from homology"/>
<dbReference type="Proteomes" id="UP000245771">
    <property type="component" value="Unassembled WGS sequence"/>
</dbReference>
<organism evidence="7 8">
    <name type="scientific">Meira miltonrushii</name>
    <dbReference type="NCBI Taxonomy" id="1280837"/>
    <lineage>
        <taxon>Eukaryota</taxon>
        <taxon>Fungi</taxon>
        <taxon>Dikarya</taxon>
        <taxon>Basidiomycota</taxon>
        <taxon>Ustilaginomycotina</taxon>
        <taxon>Exobasidiomycetes</taxon>
        <taxon>Exobasidiales</taxon>
        <taxon>Brachybasidiaceae</taxon>
        <taxon>Meira</taxon>
    </lineage>
</organism>
<dbReference type="Pfam" id="PF00155">
    <property type="entry name" value="Aminotran_1_2"/>
    <property type="match status" value="1"/>
</dbReference>
<evidence type="ECO:0000313" key="7">
    <source>
        <dbReference type="EMBL" id="PWN35350.1"/>
    </source>
</evidence>
<dbReference type="CDD" id="cd00609">
    <property type="entry name" value="AAT_like"/>
    <property type="match status" value="1"/>
</dbReference>
<dbReference type="EMBL" id="KZ819603">
    <property type="protein sequence ID" value="PWN35350.1"/>
    <property type="molecule type" value="Genomic_DNA"/>
</dbReference>
<sequence length="508" mass="56713">MSSTQPQKEQENDSNMMSAAFGMMKNALNDVAHRRNGSISHEHESEAHQIFREQPGHSDKAARNDHVVPGIEHPGSVGVIYVMDRAMSNGFHYGAEGWANFGQGAPETGDIPGAVPKPTNLDLAKYGHLIHEYGPTTGIQPLREKVAEYYNDTFRKSRASKYTADNICIVPGGRAGLSRVASVISPILLGYQLPEYAAYEPMLAAFKNLIPIPTQLAEEDQYRMKVEDLRRTIRNQGLTTVLLSNPRNPTGQIIEGKELRDLVEMANEMDVTTILDEFYSWYLHEGEEGRAVSAAEYIEDVNSSPLILIDGLTKNWRCPGWRVCWVVGPKDLISALNQAGSYLDGGASHPMQCLALEMMDKDRIVQDRIALQRHFRMKRKHVLDRLAAMGLTCHVPPQATFYIWLNLSCLPHPLNSGLAFFEELLKEQVIVTPGIFFDVNPAHRRNIIHSPCEPFVRLSFGPPLEELDRGLDGIQRVLDKAIAGHPELGRNLRKSDRRLNVNPQAAGS</sequence>
<dbReference type="InterPro" id="IPR015424">
    <property type="entry name" value="PyrdxlP-dep_Trfase"/>
</dbReference>
<keyword evidence="5" id="KW-0663">Pyridoxal phosphate</keyword>
<evidence type="ECO:0000259" key="6">
    <source>
        <dbReference type="Pfam" id="PF00155"/>
    </source>
</evidence>
<dbReference type="AlphaFoldDB" id="A0A316VCZ0"/>
<dbReference type="GeneID" id="37020501"/>
<evidence type="ECO:0000313" key="8">
    <source>
        <dbReference type="Proteomes" id="UP000245771"/>
    </source>
</evidence>
<dbReference type="InterPro" id="IPR004839">
    <property type="entry name" value="Aminotransferase_I/II_large"/>
</dbReference>
<dbReference type="GO" id="GO:0008483">
    <property type="term" value="F:transaminase activity"/>
    <property type="evidence" value="ECO:0007669"/>
    <property type="project" value="UniProtKB-KW"/>
</dbReference>
<dbReference type="GO" id="GO:0006520">
    <property type="term" value="P:amino acid metabolic process"/>
    <property type="evidence" value="ECO:0007669"/>
    <property type="project" value="InterPro"/>
</dbReference>
<evidence type="ECO:0000256" key="1">
    <source>
        <dbReference type="ARBA" id="ARBA00001933"/>
    </source>
</evidence>
<dbReference type="STRING" id="1280837.A0A316VCZ0"/>
<dbReference type="GO" id="GO:0030170">
    <property type="term" value="F:pyridoxal phosphate binding"/>
    <property type="evidence" value="ECO:0007669"/>
    <property type="project" value="InterPro"/>
</dbReference>